<feature type="transmembrane region" description="Helical" evidence="8">
    <location>
        <begin position="416"/>
        <end position="435"/>
    </location>
</feature>
<evidence type="ECO:0000256" key="5">
    <source>
        <dbReference type="ARBA" id="ARBA00022692"/>
    </source>
</evidence>
<accession>A0A7C1JD70</accession>
<evidence type="ECO:0000256" key="1">
    <source>
        <dbReference type="ARBA" id="ARBA00004651"/>
    </source>
</evidence>
<gene>
    <name evidence="10" type="ORF">ENQ20_09875</name>
</gene>
<keyword evidence="6 8" id="KW-1133">Transmembrane helix</keyword>
<feature type="transmembrane region" description="Helical" evidence="8">
    <location>
        <begin position="208"/>
        <end position="227"/>
    </location>
</feature>
<feature type="transmembrane region" description="Helical" evidence="8">
    <location>
        <begin position="234"/>
        <end position="252"/>
    </location>
</feature>
<dbReference type="GO" id="GO:0009103">
    <property type="term" value="P:lipopolysaccharide biosynthetic process"/>
    <property type="evidence" value="ECO:0007669"/>
    <property type="project" value="UniProtKB-ARBA"/>
</dbReference>
<evidence type="ECO:0000256" key="7">
    <source>
        <dbReference type="ARBA" id="ARBA00023136"/>
    </source>
</evidence>
<sequence>MNNRWYNRWLGIALLVSAPAHVVLWTPTPMLAQALAVLTIAGFLPGALLIEALVGRSASRPDRFERLLYSIAAAFGVMVLVMLLLSYLPGGPTQLLTLLAFDVLTLALILWLWLRRSPVGEPAWPSLDGDRRWLWIGLVVLLTVGSVTRFVGLEYADFQGDEARAALRAAAVLQGYEDVLMLHKKGPTEILLPTILYALTGHLTEQTARLPFAIANLAGLLAVFLLGTRLYRPLAGWIAAMLLAFDGYFIGFAHIVQYQSIVFLTSVLTVLVLYRLYTKPAAATNYLTLAAIFLATGMLSHYEGVLPALPAAVLLAATFWRYREQWRTLLGATAIAAAAGALLLGAFYFPYIYHERFTATYTYLTARRIGSSPPYNNLNDVFLRTTLYSTTLQVLLWILLTLLAALRLVRQNFSRTLSLPLSALITLFFGVTLFWPEWFTIGGKDWAILPFTLVFGLIVLLPRQSLENRVIWLWFSAVMILALFLVEKPRTHVYTFFMPWALIAGNELALLWASLPRHTGTQPAKALGIGAAAALIVYFGLYAFHFFLSREEVLLNYFEKRPAGYWTPYEEPDNKARFGFPLNNGWKTIGELYRTGVLTGSFETTEKEAWVPAWYTRGAERCRRDAQWFFQIRNLEPWSTEDELAMEHYLRQGFEKWGRVQVNGEDKLIIYKRTGVHQEYPSQAPNEGLPVFRAEEYIESFDRHALADFPLTYPSVDPPIAYPLQVNLGNLITLEGYDIRYEKPLRPGDNIYLTLYWRAQRPIDKSYKVFNQVFFGDGPMVAQRDGYPVCEGRETWRWDPGELITDPYTIPVKDDAPDGLYPLYTGMYLEETFERLPILDEEGNEIGTQVHLTDIRIGEE</sequence>
<dbReference type="PANTHER" id="PTHR33908">
    <property type="entry name" value="MANNOSYLTRANSFERASE YKCB-RELATED"/>
    <property type="match status" value="1"/>
</dbReference>
<dbReference type="AlphaFoldDB" id="A0A7C1JD70"/>
<comment type="subcellular location">
    <subcellularLocation>
        <location evidence="1">Cell membrane</location>
        <topology evidence="1">Multi-pass membrane protein</topology>
    </subcellularLocation>
</comment>
<keyword evidence="2" id="KW-1003">Cell membrane</keyword>
<dbReference type="Pfam" id="PF13231">
    <property type="entry name" value="PMT_2"/>
    <property type="match status" value="1"/>
</dbReference>
<feature type="transmembrane region" description="Helical" evidence="8">
    <location>
        <begin position="94"/>
        <end position="113"/>
    </location>
</feature>
<feature type="transmembrane region" description="Helical" evidence="8">
    <location>
        <begin position="305"/>
        <end position="322"/>
    </location>
</feature>
<evidence type="ECO:0000313" key="10">
    <source>
        <dbReference type="EMBL" id="HDX31784.1"/>
    </source>
</evidence>
<dbReference type="InterPro" id="IPR050297">
    <property type="entry name" value="LipidA_mod_glycosyltrf_83"/>
</dbReference>
<feature type="transmembrane region" description="Helical" evidence="8">
    <location>
        <begin position="258"/>
        <end position="276"/>
    </location>
</feature>
<dbReference type="GO" id="GO:0016763">
    <property type="term" value="F:pentosyltransferase activity"/>
    <property type="evidence" value="ECO:0007669"/>
    <property type="project" value="TreeGrafter"/>
</dbReference>
<keyword evidence="5 8" id="KW-0812">Transmembrane</keyword>
<dbReference type="GO" id="GO:0005886">
    <property type="term" value="C:plasma membrane"/>
    <property type="evidence" value="ECO:0007669"/>
    <property type="project" value="UniProtKB-SubCell"/>
</dbReference>
<evidence type="ECO:0000256" key="3">
    <source>
        <dbReference type="ARBA" id="ARBA00022676"/>
    </source>
</evidence>
<feature type="transmembrane region" description="Helical" evidence="8">
    <location>
        <begin position="133"/>
        <end position="152"/>
    </location>
</feature>
<protein>
    <recommendedName>
        <fullName evidence="9">Glycosyltransferase RgtA/B/C/D-like domain-containing protein</fullName>
    </recommendedName>
</protein>
<feature type="transmembrane region" description="Helical" evidence="8">
    <location>
        <begin position="387"/>
        <end position="409"/>
    </location>
</feature>
<feature type="domain" description="Glycosyltransferase RgtA/B/C/D-like" evidence="9">
    <location>
        <begin position="191"/>
        <end position="338"/>
    </location>
</feature>
<evidence type="ECO:0000256" key="2">
    <source>
        <dbReference type="ARBA" id="ARBA00022475"/>
    </source>
</evidence>
<feature type="transmembrane region" description="Helical" evidence="8">
    <location>
        <begin position="329"/>
        <end position="353"/>
    </location>
</feature>
<keyword evidence="7 8" id="KW-0472">Membrane</keyword>
<evidence type="ECO:0000256" key="6">
    <source>
        <dbReference type="ARBA" id="ARBA00022989"/>
    </source>
</evidence>
<organism evidence="10">
    <name type="scientific">Caldilinea aerophila</name>
    <dbReference type="NCBI Taxonomy" id="133453"/>
    <lineage>
        <taxon>Bacteria</taxon>
        <taxon>Bacillati</taxon>
        <taxon>Chloroflexota</taxon>
        <taxon>Caldilineae</taxon>
        <taxon>Caldilineales</taxon>
        <taxon>Caldilineaceae</taxon>
        <taxon>Caldilinea</taxon>
    </lineage>
</organism>
<feature type="transmembrane region" description="Helical" evidence="8">
    <location>
        <begin position="447"/>
        <end position="463"/>
    </location>
</feature>
<feature type="transmembrane region" description="Helical" evidence="8">
    <location>
        <begin position="470"/>
        <end position="486"/>
    </location>
</feature>
<dbReference type="InterPro" id="IPR038731">
    <property type="entry name" value="RgtA/B/C-like"/>
</dbReference>
<keyword evidence="3" id="KW-0328">Glycosyltransferase</keyword>
<evidence type="ECO:0000256" key="4">
    <source>
        <dbReference type="ARBA" id="ARBA00022679"/>
    </source>
</evidence>
<feature type="transmembrane region" description="Helical" evidence="8">
    <location>
        <begin position="492"/>
        <end position="515"/>
    </location>
</feature>
<feature type="transmembrane region" description="Helical" evidence="8">
    <location>
        <begin position="283"/>
        <end position="299"/>
    </location>
</feature>
<evidence type="ECO:0000259" key="9">
    <source>
        <dbReference type="Pfam" id="PF13231"/>
    </source>
</evidence>
<name>A0A7C1JD70_9CHLR</name>
<keyword evidence="4" id="KW-0808">Transferase</keyword>
<dbReference type="EMBL" id="DSMG01000099">
    <property type="protein sequence ID" value="HDX31784.1"/>
    <property type="molecule type" value="Genomic_DNA"/>
</dbReference>
<feature type="transmembrane region" description="Helical" evidence="8">
    <location>
        <begin position="67"/>
        <end position="88"/>
    </location>
</feature>
<reference evidence="10" key="1">
    <citation type="journal article" date="2020" name="mSystems">
        <title>Genome- and Community-Level Interaction Insights into Carbon Utilization and Element Cycling Functions of Hydrothermarchaeota in Hydrothermal Sediment.</title>
        <authorList>
            <person name="Zhou Z."/>
            <person name="Liu Y."/>
            <person name="Xu W."/>
            <person name="Pan J."/>
            <person name="Luo Z.H."/>
            <person name="Li M."/>
        </authorList>
    </citation>
    <scope>NUCLEOTIDE SEQUENCE [LARGE SCALE GENOMIC DNA]</scope>
    <source>
        <strain evidence="10">SpSt-289</strain>
    </source>
</reference>
<feature type="transmembrane region" description="Helical" evidence="8">
    <location>
        <begin position="527"/>
        <end position="548"/>
    </location>
</feature>
<proteinExistence type="predicted"/>
<dbReference type="PANTHER" id="PTHR33908:SF11">
    <property type="entry name" value="MEMBRANE PROTEIN"/>
    <property type="match status" value="1"/>
</dbReference>
<feature type="transmembrane region" description="Helical" evidence="8">
    <location>
        <begin position="30"/>
        <end position="55"/>
    </location>
</feature>
<comment type="caution">
    <text evidence="10">The sequence shown here is derived from an EMBL/GenBank/DDBJ whole genome shotgun (WGS) entry which is preliminary data.</text>
</comment>
<evidence type="ECO:0000256" key="8">
    <source>
        <dbReference type="SAM" id="Phobius"/>
    </source>
</evidence>